<evidence type="ECO:0008006" key="3">
    <source>
        <dbReference type="Google" id="ProtNLM"/>
    </source>
</evidence>
<organism evidence="1 2">
    <name type="scientific">Emiliania huxleyi (strain CCMP1516)</name>
    <dbReference type="NCBI Taxonomy" id="280463"/>
    <lineage>
        <taxon>Eukaryota</taxon>
        <taxon>Haptista</taxon>
        <taxon>Haptophyta</taxon>
        <taxon>Prymnesiophyceae</taxon>
        <taxon>Isochrysidales</taxon>
        <taxon>Noelaerhabdaceae</taxon>
        <taxon>Emiliania</taxon>
    </lineage>
</organism>
<dbReference type="PaxDb" id="2903-EOD19713"/>
<dbReference type="GeneID" id="17265255"/>
<dbReference type="RefSeq" id="XP_005772142.1">
    <property type="nucleotide sequence ID" value="XM_005772085.1"/>
</dbReference>
<dbReference type="EnsemblProtists" id="EOD19713">
    <property type="protein sequence ID" value="EOD19713"/>
    <property type="gene ID" value="EMIHUDRAFT_444854"/>
</dbReference>
<keyword evidence="2" id="KW-1185">Reference proteome</keyword>
<protein>
    <recommendedName>
        <fullName evidence="3">Aldehyde dehydrogenase domain-containing protein</fullName>
    </recommendedName>
</protein>
<dbReference type="eggNOG" id="ENOG502RY25">
    <property type="taxonomic scope" value="Eukaryota"/>
</dbReference>
<evidence type="ECO:0000313" key="1">
    <source>
        <dbReference type="EnsemblProtists" id="EOD19713"/>
    </source>
</evidence>
<reference evidence="2" key="1">
    <citation type="journal article" date="2013" name="Nature">
        <title>Pan genome of the phytoplankton Emiliania underpins its global distribution.</title>
        <authorList>
            <person name="Read B.A."/>
            <person name="Kegel J."/>
            <person name="Klute M.J."/>
            <person name="Kuo A."/>
            <person name="Lefebvre S.C."/>
            <person name="Maumus F."/>
            <person name="Mayer C."/>
            <person name="Miller J."/>
            <person name="Monier A."/>
            <person name="Salamov A."/>
            <person name="Young J."/>
            <person name="Aguilar M."/>
            <person name="Claverie J.M."/>
            <person name="Frickenhaus S."/>
            <person name="Gonzalez K."/>
            <person name="Herman E.K."/>
            <person name="Lin Y.C."/>
            <person name="Napier J."/>
            <person name="Ogata H."/>
            <person name="Sarno A.F."/>
            <person name="Shmutz J."/>
            <person name="Schroeder D."/>
            <person name="de Vargas C."/>
            <person name="Verret F."/>
            <person name="von Dassow P."/>
            <person name="Valentin K."/>
            <person name="Van de Peer Y."/>
            <person name="Wheeler G."/>
            <person name="Dacks J.B."/>
            <person name="Delwiche C.F."/>
            <person name="Dyhrman S.T."/>
            <person name="Glockner G."/>
            <person name="John U."/>
            <person name="Richards T."/>
            <person name="Worden A.Z."/>
            <person name="Zhang X."/>
            <person name="Grigoriev I.V."/>
            <person name="Allen A.E."/>
            <person name="Bidle K."/>
            <person name="Borodovsky M."/>
            <person name="Bowler C."/>
            <person name="Brownlee C."/>
            <person name="Cock J.M."/>
            <person name="Elias M."/>
            <person name="Gladyshev V.N."/>
            <person name="Groth M."/>
            <person name="Guda C."/>
            <person name="Hadaegh A."/>
            <person name="Iglesias-Rodriguez M.D."/>
            <person name="Jenkins J."/>
            <person name="Jones B.M."/>
            <person name="Lawson T."/>
            <person name="Leese F."/>
            <person name="Lindquist E."/>
            <person name="Lobanov A."/>
            <person name="Lomsadze A."/>
            <person name="Malik S.B."/>
            <person name="Marsh M.E."/>
            <person name="Mackinder L."/>
            <person name="Mock T."/>
            <person name="Mueller-Roeber B."/>
            <person name="Pagarete A."/>
            <person name="Parker M."/>
            <person name="Probert I."/>
            <person name="Quesneville H."/>
            <person name="Raines C."/>
            <person name="Rensing S.A."/>
            <person name="Riano-Pachon D.M."/>
            <person name="Richier S."/>
            <person name="Rokitta S."/>
            <person name="Shiraiwa Y."/>
            <person name="Soanes D.M."/>
            <person name="van der Giezen M."/>
            <person name="Wahlund T.M."/>
            <person name="Williams B."/>
            <person name="Wilson W."/>
            <person name="Wolfe G."/>
            <person name="Wurch L.L."/>
        </authorList>
    </citation>
    <scope>NUCLEOTIDE SEQUENCE</scope>
</reference>
<dbReference type="HOGENOM" id="CLU_043113_0_0_1"/>
<sequence>MPKITEGVQFPTGPEGKRSTLATGVAVFAAAAAPAGEELAGAIRKARKTWRQEYPEMLTRLVEAQSYSAQRAIAIAEAGLAEIYSTFEFVRGGEVVGVEAAMAAPSAARALHTATVAGSGALPTSLSVPYFGDSLSDQVLVDQVNAWADYGALEPAGAAALCAVANSAEWRDLRGRTFVALGATAELGPLALLLQCGATVVAVARGKPAKWAELVSMARASAGTLVVPLKRAASSDEEIAAAAGADLLTETPELAAWLAETLPALPKGATVGTYTYLDGELNVRISLACDLVCSSLVAKGLCAGVAFVQTPSQAFLLPAGCTEACDESYASSYLRLLRYEPNARPAAPVADGEPTRHAHDGYVPMQGPNYALAKAINNWRAALARSRDGLTVSSNVAPACRTASMVAGDNKNARAVAAALAGMGNFRPMLVFNAETVAVLMGMLLIHDVRNPASV</sequence>
<dbReference type="OMA" id="CAFTAES"/>
<name>A0A0D3J878_EMIH1</name>
<dbReference type="AlphaFoldDB" id="A0A0D3J878"/>
<reference evidence="1" key="2">
    <citation type="submission" date="2024-10" db="UniProtKB">
        <authorList>
            <consortium name="EnsemblProtists"/>
        </authorList>
    </citation>
    <scope>IDENTIFICATION</scope>
</reference>
<dbReference type="Proteomes" id="UP000013827">
    <property type="component" value="Unassembled WGS sequence"/>
</dbReference>
<proteinExistence type="predicted"/>
<dbReference type="KEGG" id="ehx:EMIHUDRAFT_444854"/>
<accession>A0A0D3J878</accession>
<evidence type="ECO:0000313" key="2">
    <source>
        <dbReference type="Proteomes" id="UP000013827"/>
    </source>
</evidence>